<dbReference type="AlphaFoldDB" id="G0MAN6"/>
<keyword evidence="1" id="KW-0472">Membrane</keyword>
<evidence type="ECO:0000256" key="1">
    <source>
        <dbReference type="SAM" id="Phobius"/>
    </source>
</evidence>
<organism evidence="3">
    <name type="scientific">Caenorhabditis brenneri</name>
    <name type="common">Nematode worm</name>
    <dbReference type="NCBI Taxonomy" id="135651"/>
    <lineage>
        <taxon>Eukaryota</taxon>
        <taxon>Metazoa</taxon>
        <taxon>Ecdysozoa</taxon>
        <taxon>Nematoda</taxon>
        <taxon>Chromadorea</taxon>
        <taxon>Rhabditida</taxon>
        <taxon>Rhabditina</taxon>
        <taxon>Rhabditomorpha</taxon>
        <taxon>Rhabditoidea</taxon>
        <taxon>Rhabditidae</taxon>
        <taxon>Peloderinae</taxon>
        <taxon>Caenorhabditis</taxon>
    </lineage>
</organism>
<feature type="transmembrane region" description="Helical" evidence="1">
    <location>
        <begin position="147"/>
        <end position="166"/>
    </location>
</feature>
<evidence type="ECO:0000313" key="2">
    <source>
        <dbReference type="EMBL" id="EGT40522.1"/>
    </source>
</evidence>
<dbReference type="HOGENOM" id="CLU_1361487_0_0_1"/>
<gene>
    <name evidence="2" type="ORF">CAEBREN_17009</name>
</gene>
<keyword evidence="1" id="KW-1133">Transmembrane helix</keyword>
<sequence length="201" mass="23402">MVSGAMIHKILAMWESAQPYIKRAKMRKLLRTLDIPYTIKLSEDKELVTLSAAEVFMRNFYKSYDIPFYAFLSLQISSLQSKRTLNLYDCSSFEICVSTISTLSHSLSLLAFSLRNGTREKVFAPPPLLLFQRDPNDICKCRRPISIFYLPTFLGFSLPFFVRFSIFSSWKMSILIEILFFENFPFFSHTTPFIATHKIEK</sequence>
<accession>G0MAN6</accession>
<reference evidence="3" key="1">
    <citation type="submission" date="2011-07" db="EMBL/GenBank/DDBJ databases">
        <authorList>
            <consortium name="Caenorhabditis brenneri Sequencing and Analysis Consortium"/>
            <person name="Wilson R.K."/>
        </authorList>
    </citation>
    <scope>NUCLEOTIDE SEQUENCE [LARGE SCALE GENOMIC DNA]</scope>
    <source>
        <strain evidence="3">PB2801</strain>
    </source>
</reference>
<dbReference type="Proteomes" id="UP000008068">
    <property type="component" value="Unassembled WGS sequence"/>
</dbReference>
<keyword evidence="1" id="KW-0812">Transmembrane</keyword>
<evidence type="ECO:0000313" key="3">
    <source>
        <dbReference type="Proteomes" id="UP000008068"/>
    </source>
</evidence>
<dbReference type="InParanoid" id="G0MAN6"/>
<proteinExistence type="predicted"/>
<protein>
    <submittedName>
        <fullName evidence="2">Uncharacterized protein</fullName>
    </submittedName>
</protein>
<name>G0MAN6_CAEBE</name>
<keyword evidence="3" id="KW-1185">Reference proteome</keyword>
<dbReference type="EMBL" id="GL379788">
    <property type="protein sequence ID" value="EGT40522.1"/>
    <property type="molecule type" value="Genomic_DNA"/>
</dbReference>